<feature type="binding site" evidence="1">
    <location>
        <position position="109"/>
    </location>
    <ligand>
        <name>Mn(2+)</name>
        <dbReference type="ChEBI" id="CHEBI:29035"/>
        <label>2</label>
    </ligand>
</feature>
<dbReference type="Pfam" id="PF01546">
    <property type="entry name" value="Peptidase_M20"/>
    <property type="match status" value="1"/>
</dbReference>
<dbReference type="GO" id="GO:0016787">
    <property type="term" value="F:hydrolase activity"/>
    <property type="evidence" value="ECO:0007669"/>
    <property type="project" value="InterPro"/>
</dbReference>
<dbReference type="InterPro" id="IPR036264">
    <property type="entry name" value="Bact_exopeptidase_dim_dom"/>
</dbReference>
<accession>A0AB39L3F4</accession>
<feature type="binding site" evidence="1">
    <location>
        <position position="145"/>
    </location>
    <ligand>
        <name>Mn(2+)</name>
        <dbReference type="ChEBI" id="CHEBI:29035"/>
        <label>2</label>
    </ligand>
</feature>
<feature type="binding site" evidence="1">
    <location>
        <position position="111"/>
    </location>
    <ligand>
        <name>Mn(2+)</name>
        <dbReference type="ChEBI" id="CHEBI:29035"/>
        <label>2</label>
    </ligand>
</feature>
<dbReference type="PANTHER" id="PTHR11014">
    <property type="entry name" value="PEPTIDASE M20 FAMILY MEMBER"/>
    <property type="match status" value="1"/>
</dbReference>
<feature type="binding site" evidence="1">
    <location>
        <position position="169"/>
    </location>
    <ligand>
        <name>Mn(2+)</name>
        <dbReference type="ChEBI" id="CHEBI:29035"/>
        <label>2</label>
    </ligand>
</feature>
<dbReference type="GO" id="GO:0046872">
    <property type="term" value="F:metal ion binding"/>
    <property type="evidence" value="ECO:0007669"/>
    <property type="project" value="UniProtKB-KW"/>
</dbReference>
<protein>
    <submittedName>
        <fullName evidence="3">M20 family metallopeptidase</fullName>
    </submittedName>
</protein>
<dbReference type="PIRSF" id="PIRSF005962">
    <property type="entry name" value="Pept_M20D_amidohydro"/>
    <property type="match status" value="1"/>
</dbReference>
<proteinExistence type="predicted"/>
<sequence>MSVATGRLAAGADRALAALEPELIRWRREIHAHPEPGFEEHATAELMAARLGGLGLAVRTGIAGTGVIADLDGALPGPRVLLRAELDALPVRETTGLEFAADGPAGHLCGHDAHLAALAGVAGVLAERCEALPGSVRFCLQPAEELLAGAAPMVAAGVLDGVGMALGAHVLSGVPYGTVSANPGTVLAGADFFRLVVIGGAGHAGTPGQFSDAILAAAHVMTALQSAAARETPMGEALVVAIGSVRAGTAANAAPEDAVLLGNLRWFDPALGEYARRRVAEVAAGVAGALGCSTRLEWTGHAPVLANDAALAATAEAAIGAAGLATVVHAPPLSASDDFAEFSTRVPGVFLGVGCGTGASAPHHHPMFAIDERAVLLTARVECRVLLALLGTA</sequence>
<dbReference type="InterPro" id="IPR002933">
    <property type="entry name" value="Peptidase_M20"/>
</dbReference>
<dbReference type="Gene3D" id="3.30.70.360">
    <property type="match status" value="1"/>
</dbReference>
<reference evidence="3" key="1">
    <citation type="submission" date="2024-07" db="EMBL/GenBank/DDBJ databases">
        <authorList>
            <person name="fu j."/>
        </authorList>
    </citation>
    <scope>NUCLEOTIDE SEQUENCE</scope>
    <source>
        <strain evidence="3">P10A9</strain>
    </source>
</reference>
<dbReference type="PANTHER" id="PTHR11014:SF63">
    <property type="entry name" value="METALLOPEPTIDASE, PUTATIVE (AFU_ORTHOLOGUE AFUA_6G09600)-RELATED"/>
    <property type="match status" value="1"/>
</dbReference>
<dbReference type="Gene3D" id="3.40.630.10">
    <property type="entry name" value="Zn peptidases"/>
    <property type="match status" value="1"/>
</dbReference>
<dbReference type="InterPro" id="IPR011650">
    <property type="entry name" value="Peptidase_M20_dimer"/>
</dbReference>
<feature type="binding site" evidence="1">
    <location>
        <position position="364"/>
    </location>
    <ligand>
        <name>Mn(2+)</name>
        <dbReference type="ChEBI" id="CHEBI:29035"/>
        <label>2</label>
    </ligand>
</feature>
<dbReference type="SUPFAM" id="SSF55031">
    <property type="entry name" value="Bacterial exopeptidase dimerisation domain"/>
    <property type="match status" value="1"/>
</dbReference>
<keyword evidence="1" id="KW-0464">Manganese</keyword>
<comment type="cofactor">
    <cofactor evidence="1">
        <name>Mn(2+)</name>
        <dbReference type="ChEBI" id="CHEBI:29035"/>
    </cofactor>
    <text evidence="1">The Mn(2+) ion enhances activity.</text>
</comment>
<name>A0AB39L3F4_9MICC</name>
<evidence type="ECO:0000259" key="2">
    <source>
        <dbReference type="Pfam" id="PF07687"/>
    </source>
</evidence>
<dbReference type="NCBIfam" id="TIGR01891">
    <property type="entry name" value="amidohydrolases"/>
    <property type="match status" value="1"/>
</dbReference>
<dbReference type="SUPFAM" id="SSF53187">
    <property type="entry name" value="Zn-dependent exopeptidases"/>
    <property type="match status" value="1"/>
</dbReference>
<dbReference type="InterPro" id="IPR017439">
    <property type="entry name" value="Amidohydrolase"/>
</dbReference>
<feature type="domain" description="Peptidase M20 dimerisation" evidence="2">
    <location>
        <begin position="189"/>
        <end position="268"/>
    </location>
</feature>
<evidence type="ECO:0000256" key="1">
    <source>
        <dbReference type="PIRSR" id="PIRSR005962-1"/>
    </source>
</evidence>
<dbReference type="RefSeq" id="WP_369046226.1">
    <property type="nucleotide sequence ID" value="NZ_CP163302.1"/>
</dbReference>
<dbReference type="Pfam" id="PF07687">
    <property type="entry name" value="M20_dimer"/>
    <property type="match status" value="1"/>
</dbReference>
<dbReference type="AlphaFoldDB" id="A0AB39L3F4"/>
<dbReference type="EMBL" id="CP163302">
    <property type="protein sequence ID" value="XDP45773.1"/>
    <property type="molecule type" value="Genomic_DNA"/>
</dbReference>
<keyword evidence="1" id="KW-0479">Metal-binding</keyword>
<dbReference type="KEGG" id="spue:AB5L97_01760"/>
<evidence type="ECO:0000313" key="3">
    <source>
        <dbReference type="EMBL" id="XDP45773.1"/>
    </source>
</evidence>
<organism evidence="3">
    <name type="scientific">Sinomonas puerhi</name>
    <dbReference type="NCBI Taxonomy" id="3238584"/>
    <lineage>
        <taxon>Bacteria</taxon>
        <taxon>Bacillati</taxon>
        <taxon>Actinomycetota</taxon>
        <taxon>Actinomycetes</taxon>
        <taxon>Micrococcales</taxon>
        <taxon>Micrococcaceae</taxon>
        <taxon>Sinomonas</taxon>
    </lineage>
</organism>
<gene>
    <name evidence="3" type="ORF">AB5L97_01760</name>
</gene>